<accession>A0AAN7JLW9</accession>
<proteinExistence type="inferred from homology"/>
<sequence length="470" mass="52722">MVEAQTLKSAARMECDNGGVKEGGGGGTSRAEVDTSAPFDSVKEAISRFGGVGHWKLPHQMESGDSESVEEADIEKLEEQTAQLEKDVILKEKEALHVLKELESTKQTVEELKTRLQSEASELDTGLHSNVVDKDVDPASQEAEKENHLGNSNMIAAPPCKIMTELKQAKLNLTKTTTDLADIRSSVELLNRKLEREKVSLEKTRERLTHDSSKISPTAKGMEDPGGSDLATDLAEKLQRLTSETEQFRKVGEAARVELQRAISEIELTKARMKSDKVGLIEDKKKTKEADDIKVSKVDILKRVEEATEQVQRSKEELEEALNRIEATNREKFSLDETLRKLRPDRGRRRRSKHNHIKFENSIHSDCRRDSYPVVLKILDRTMDHPPPALKQTLSIGQILSRKLFLAEDFDTGKLAIKGPLRCGGISLGHMLGKQDKHGLPSKRRKFGFAQLSLLLAKQSKKKWPAYDLR</sequence>
<keyword evidence="6" id="KW-1185">Reference proteome</keyword>
<evidence type="ECO:0000256" key="3">
    <source>
        <dbReference type="SAM" id="Coils"/>
    </source>
</evidence>
<dbReference type="Proteomes" id="UP001345219">
    <property type="component" value="Chromosome 12"/>
</dbReference>
<comment type="similarity">
    <text evidence="1">Belongs to the WEB family.</text>
</comment>
<feature type="region of interest" description="Disordered" evidence="4">
    <location>
        <begin position="1"/>
        <end position="35"/>
    </location>
</feature>
<dbReference type="PANTHER" id="PTHR32054:SF4">
    <property type="entry name" value="OS07G0677900 PROTEIN"/>
    <property type="match status" value="1"/>
</dbReference>
<dbReference type="Pfam" id="PF05701">
    <property type="entry name" value="WEMBL"/>
    <property type="match status" value="1"/>
</dbReference>
<dbReference type="GO" id="GO:0009903">
    <property type="term" value="P:chloroplast avoidance movement"/>
    <property type="evidence" value="ECO:0007669"/>
    <property type="project" value="TreeGrafter"/>
</dbReference>
<organism evidence="5 6">
    <name type="scientific">Trapa incisa</name>
    <dbReference type="NCBI Taxonomy" id="236973"/>
    <lineage>
        <taxon>Eukaryota</taxon>
        <taxon>Viridiplantae</taxon>
        <taxon>Streptophyta</taxon>
        <taxon>Embryophyta</taxon>
        <taxon>Tracheophyta</taxon>
        <taxon>Spermatophyta</taxon>
        <taxon>Magnoliopsida</taxon>
        <taxon>eudicotyledons</taxon>
        <taxon>Gunneridae</taxon>
        <taxon>Pentapetalae</taxon>
        <taxon>rosids</taxon>
        <taxon>malvids</taxon>
        <taxon>Myrtales</taxon>
        <taxon>Lythraceae</taxon>
        <taxon>Trapa</taxon>
    </lineage>
</organism>
<evidence type="ECO:0008006" key="7">
    <source>
        <dbReference type="Google" id="ProtNLM"/>
    </source>
</evidence>
<reference evidence="5 6" key="1">
    <citation type="journal article" date="2023" name="Hortic Res">
        <title>Pangenome of water caltrop reveals structural variations and asymmetric subgenome divergence after allopolyploidization.</title>
        <authorList>
            <person name="Zhang X."/>
            <person name="Chen Y."/>
            <person name="Wang L."/>
            <person name="Yuan Y."/>
            <person name="Fang M."/>
            <person name="Shi L."/>
            <person name="Lu R."/>
            <person name="Comes H.P."/>
            <person name="Ma Y."/>
            <person name="Chen Y."/>
            <person name="Huang G."/>
            <person name="Zhou Y."/>
            <person name="Zheng Z."/>
            <person name="Qiu Y."/>
        </authorList>
    </citation>
    <scope>NUCLEOTIDE SEQUENCE [LARGE SCALE GENOMIC DNA]</scope>
    <source>
        <tissue evidence="5">Roots</tissue>
    </source>
</reference>
<dbReference type="EMBL" id="JAXIOK010000019">
    <property type="protein sequence ID" value="KAK4748178.1"/>
    <property type="molecule type" value="Genomic_DNA"/>
</dbReference>
<evidence type="ECO:0000313" key="5">
    <source>
        <dbReference type="EMBL" id="KAK4748178.1"/>
    </source>
</evidence>
<feature type="region of interest" description="Disordered" evidence="4">
    <location>
        <begin position="204"/>
        <end position="229"/>
    </location>
</feature>
<comment type="caution">
    <text evidence="5">The sequence shown here is derived from an EMBL/GenBank/DDBJ whole genome shotgun (WGS) entry which is preliminary data.</text>
</comment>
<evidence type="ECO:0000256" key="4">
    <source>
        <dbReference type="SAM" id="MobiDB-lite"/>
    </source>
</evidence>
<feature type="coiled-coil region" evidence="3">
    <location>
        <begin position="67"/>
        <end position="122"/>
    </location>
</feature>
<protein>
    <recommendedName>
        <fullName evidence="7">WEB family protein</fullName>
    </recommendedName>
</protein>
<dbReference type="InterPro" id="IPR008545">
    <property type="entry name" value="Web"/>
</dbReference>
<dbReference type="AlphaFoldDB" id="A0AAN7JLW9"/>
<dbReference type="GO" id="GO:0009904">
    <property type="term" value="P:chloroplast accumulation movement"/>
    <property type="evidence" value="ECO:0007669"/>
    <property type="project" value="TreeGrafter"/>
</dbReference>
<evidence type="ECO:0000313" key="6">
    <source>
        <dbReference type="Proteomes" id="UP001345219"/>
    </source>
</evidence>
<feature type="coiled-coil region" evidence="3">
    <location>
        <begin position="297"/>
        <end position="338"/>
    </location>
</feature>
<dbReference type="GO" id="GO:0005829">
    <property type="term" value="C:cytosol"/>
    <property type="evidence" value="ECO:0007669"/>
    <property type="project" value="TreeGrafter"/>
</dbReference>
<feature type="compositionally biased region" description="Basic and acidic residues" evidence="4">
    <location>
        <begin position="204"/>
        <end position="213"/>
    </location>
</feature>
<dbReference type="PANTHER" id="PTHR32054">
    <property type="entry name" value="HEAVY CHAIN, PUTATIVE, EXPRESSED-RELATED-RELATED"/>
    <property type="match status" value="1"/>
</dbReference>
<evidence type="ECO:0000256" key="1">
    <source>
        <dbReference type="ARBA" id="ARBA00005485"/>
    </source>
</evidence>
<evidence type="ECO:0000256" key="2">
    <source>
        <dbReference type="ARBA" id="ARBA00023054"/>
    </source>
</evidence>
<gene>
    <name evidence="5" type="ORF">SAY87_014764</name>
</gene>
<keyword evidence="2 3" id="KW-0175">Coiled coil</keyword>
<name>A0AAN7JLW9_9MYRT</name>